<dbReference type="InterPro" id="IPR013783">
    <property type="entry name" value="Ig-like_fold"/>
</dbReference>
<dbReference type="InterPro" id="IPR017853">
    <property type="entry name" value="GH"/>
</dbReference>
<evidence type="ECO:0000256" key="6">
    <source>
        <dbReference type="ARBA" id="ARBA00022490"/>
    </source>
</evidence>
<dbReference type="Pfam" id="PF00128">
    <property type="entry name" value="Alpha-amylase"/>
    <property type="match status" value="1"/>
</dbReference>
<keyword evidence="17" id="KW-1185">Reference proteome</keyword>
<evidence type="ECO:0000256" key="4">
    <source>
        <dbReference type="ARBA" id="ARBA00012268"/>
    </source>
</evidence>
<sequence length="594" mass="65095">MMASDREIRLWAPLAKRADAVVVPATPRGRLDRPLSAEELSGAQWLPMARLDDEHWAIALPAGTDYLLSVDGGDPRPDPRSARQPYGVHGPSRVFDETAFSWTDGEWGGLDVLGEVFYELHVGTFTPQGTLDAAIDRLDHLVNLGVRVVELMPVVPFPGERGWGYDGVSLYAVHEAYGGPEALQRFVDACHARRLGVCLDVVYNHFGPAGNYASVFAPYLTGRHQTPWGDAINLDDAHSDGVRAFITDNACRWLRDFHADALRLDAVHELRDDSPVHILAELSRRVDDLRPALGRPVSLVAESDRNQPSTVLSRDDGGLGLDAQWADDVHHALHAYLTGERFGYYVDFGSPEVLGKALEHVFVHDGSWSTFRGRPWGAPVPDDLDRRRFVVFTQNHDQVGNRGRGDRPDARLEPGIVAGGAAILLLGPFTPMLFQGQEWGTTRPFQFFTDHDPDLGRAVTAGRLREFQGHEWSQIYGTDAAVPDPQSPATFTASKLDWDEPSRPEHARMLSWYRTLIDLRRAELPGDGSPATTAHGPGWFSMTYGPFTVVLAPGTASADVAVRASGLVTGFGQAELDTSGVLYLPGGSVAVLRN</sequence>
<evidence type="ECO:0000313" key="16">
    <source>
        <dbReference type="EMBL" id="NIH56967.1"/>
    </source>
</evidence>
<keyword evidence="7 14" id="KW-0378">Hydrolase</keyword>
<evidence type="ECO:0000256" key="1">
    <source>
        <dbReference type="ARBA" id="ARBA00004496"/>
    </source>
</evidence>
<dbReference type="Proteomes" id="UP000749311">
    <property type="component" value="Unassembled WGS sequence"/>
</dbReference>
<comment type="caution">
    <text evidence="16">The sequence shown here is derived from an EMBL/GenBank/DDBJ whole genome shotgun (WGS) entry which is preliminary data.</text>
</comment>
<dbReference type="InterPro" id="IPR006047">
    <property type="entry name" value="GH13_cat_dom"/>
</dbReference>
<evidence type="ECO:0000256" key="10">
    <source>
        <dbReference type="ARBA" id="ARBA00032057"/>
    </source>
</evidence>
<evidence type="ECO:0000256" key="8">
    <source>
        <dbReference type="ARBA" id="ARBA00023277"/>
    </source>
</evidence>
<dbReference type="PIRSF" id="PIRSF006337">
    <property type="entry name" value="Trehalose_TreZ"/>
    <property type="match status" value="1"/>
</dbReference>
<evidence type="ECO:0000256" key="2">
    <source>
        <dbReference type="ARBA" id="ARBA00005199"/>
    </source>
</evidence>
<dbReference type="SUPFAM" id="SSF81296">
    <property type="entry name" value="E set domains"/>
    <property type="match status" value="1"/>
</dbReference>
<accession>A0ABX0SF14</accession>
<proteinExistence type="inferred from homology"/>
<dbReference type="Gene3D" id="1.10.10.760">
    <property type="entry name" value="E-set domains of sugar-utilizing enzymes"/>
    <property type="match status" value="1"/>
</dbReference>
<dbReference type="GO" id="GO:0033942">
    <property type="term" value="F:4-alpha-D-(1-&gt;4)-alpha-D-glucanotrehalose trehalohydrolase activity"/>
    <property type="evidence" value="ECO:0007669"/>
    <property type="project" value="UniProtKB-EC"/>
</dbReference>
<keyword evidence="9 14" id="KW-0326">Glycosidase</keyword>
<evidence type="ECO:0000256" key="9">
    <source>
        <dbReference type="ARBA" id="ARBA00023295"/>
    </source>
</evidence>
<evidence type="ECO:0000259" key="15">
    <source>
        <dbReference type="SMART" id="SM00642"/>
    </source>
</evidence>
<keyword evidence="8" id="KW-0119">Carbohydrate metabolism</keyword>
<dbReference type="InterPro" id="IPR044901">
    <property type="entry name" value="Trehalose_TreZ_E-set_sf"/>
</dbReference>
<comment type="subcellular location">
    <subcellularLocation>
        <location evidence="1">Cytoplasm</location>
    </subcellularLocation>
</comment>
<dbReference type="PANTHER" id="PTHR43651:SF11">
    <property type="entry name" value="MALTO-OLIGOSYLTREHALOSE TREHALOHYDROLASE"/>
    <property type="match status" value="1"/>
</dbReference>
<dbReference type="Gene3D" id="3.20.20.80">
    <property type="entry name" value="Glycosidases"/>
    <property type="match status" value="1"/>
</dbReference>
<dbReference type="InterPro" id="IPR014756">
    <property type="entry name" value="Ig_E-set"/>
</dbReference>
<evidence type="ECO:0000256" key="14">
    <source>
        <dbReference type="PIRNR" id="PIRNR006337"/>
    </source>
</evidence>
<dbReference type="RefSeq" id="WP_243863508.1">
    <property type="nucleotide sequence ID" value="NZ_BAAAOO010000015.1"/>
</dbReference>
<dbReference type="CDD" id="cd11325">
    <property type="entry name" value="AmyAc_GTHase"/>
    <property type="match status" value="1"/>
</dbReference>
<reference evidence="16 17" key="1">
    <citation type="submission" date="2020-02" db="EMBL/GenBank/DDBJ databases">
        <title>Sequencing the genomes of 1000 actinobacteria strains.</title>
        <authorList>
            <person name="Klenk H.-P."/>
        </authorList>
    </citation>
    <scope>NUCLEOTIDE SEQUENCE [LARGE SCALE GENOMIC DNA]</scope>
    <source>
        <strain evidence="16 17">DSM 19609</strain>
    </source>
</reference>
<evidence type="ECO:0000256" key="7">
    <source>
        <dbReference type="ARBA" id="ARBA00022801"/>
    </source>
</evidence>
<dbReference type="InterPro" id="IPR012768">
    <property type="entry name" value="Trehalose_TreZ"/>
</dbReference>
<dbReference type="Gene3D" id="2.60.40.10">
    <property type="entry name" value="Immunoglobulins"/>
    <property type="match status" value="1"/>
</dbReference>
<evidence type="ECO:0000256" key="5">
    <source>
        <dbReference type="ARBA" id="ARBA00015938"/>
    </source>
</evidence>
<dbReference type="SUPFAM" id="SSF51445">
    <property type="entry name" value="(Trans)glycosidases"/>
    <property type="match status" value="1"/>
</dbReference>
<dbReference type="SMART" id="SM00642">
    <property type="entry name" value="Aamy"/>
    <property type="match status" value="1"/>
</dbReference>
<feature type="domain" description="Glycosyl hydrolase family 13 catalytic" evidence="15">
    <location>
        <begin position="115"/>
        <end position="465"/>
    </location>
</feature>
<keyword evidence="6" id="KW-0963">Cytoplasm</keyword>
<dbReference type="PANTHER" id="PTHR43651">
    <property type="entry name" value="1,4-ALPHA-GLUCAN-BRANCHING ENZYME"/>
    <property type="match status" value="1"/>
</dbReference>
<evidence type="ECO:0000256" key="13">
    <source>
        <dbReference type="NCBIfam" id="TIGR02402"/>
    </source>
</evidence>
<protein>
    <recommendedName>
        <fullName evidence="5 13">Malto-oligosyltrehalose trehalohydrolase</fullName>
        <shortName evidence="14">MTHase</shortName>
        <ecNumber evidence="4 13">3.2.1.141</ecNumber>
    </recommendedName>
    <alternativeName>
        <fullName evidence="11 14">4-alpha-D-((1-&gt;4)-alpha-D-glucano)trehalose trehalohydrolase</fullName>
    </alternativeName>
    <alternativeName>
        <fullName evidence="10 14">Maltooligosyl trehalose trehalohydrolase</fullName>
    </alternativeName>
</protein>
<comment type="similarity">
    <text evidence="3 14">Belongs to the glycosyl hydrolase 13 family.</text>
</comment>
<name>A0ABX0SF14_9ACTN</name>
<gene>
    <name evidence="16" type="ORF">FB473_001612</name>
</gene>
<comment type="pathway">
    <text evidence="2 14">Glycan biosynthesis; trehalose biosynthesis.</text>
</comment>
<evidence type="ECO:0000256" key="11">
    <source>
        <dbReference type="ARBA" id="ARBA00033284"/>
    </source>
</evidence>
<dbReference type="EMBL" id="JAAMOZ010000001">
    <property type="protein sequence ID" value="NIH56967.1"/>
    <property type="molecule type" value="Genomic_DNA"/>
</dbReference>
<evidence type="ECO:0000256" key="3">
    <source>
        <dbReference type="ARBA" id="ARBA00008061"/>
    </source>
</evidence>
<comment type="catalytic activity">
    <reaction evidence="12 14">
        <text>hydrolysis of (1-&gt;4)-alpha-D-glucosidic linkage in 4-alpha-D-[(1-&gt;4)-alpha-D-glucanosyl]n trehalose to yield trehalose and (1-&gt;4)-alpha-D-glucan.</text>
        <dbReference type="EC" id="3.2.1.141"/>
    </reaction>
</comment>
<dbReference type="EC" id="3.2.1.141" evidence="4 13"/>
<evidence type="ECO:0000256" key="12">
    <source>
        <dbReference type="ARBA" id="ARBA00034013"/>
    </source>
</evidence>
<dbReference type="NCBIfam" id="TIGR02402">
    <property type="entry name" value="trehalose_TreZ"/>
    <property type="match status" value="1"/>
</dbReference>
<organism evidence="16 17">
    <name type="scientific">Brooklawnia cerclae</name>
    <dbReference type="NCBI Taxonomy" id="349934"/>
    <lineage>
        <taxon>Bacteria</taxon>
        <taxon>Bacillati</taxon>
        <taxon>Actinomycetota</taxon>
        <taxon>Actinomycetes</taxon>
        <taxon>Propionibacteriales</taxon>
        <taxon>Propionibacteriaceae</taxon>
        <taxon>Brooklawnia</taxon>
    </lineage>
</organism>
<evidence type="ECO:0000313" key="17">
    <source>
        <dbReference type="Proteomes" id="UP000749311"/>
    </source>
</evidence>